<evidence type="ECO:0000313" key="2">
    <source>
        <dbReference type="Proteomes" id="UP000235533"/>
    </source>
</evidence>
<evidence type="ECO:0000313" key="1">
    <source>
        <dbReference type="EMBL" id="PMM38750.1"/>
    </source>
</evidence>
<gene>
    <name evidence="1" type="ORF">BCT54_15335</name>
</gene>
<reference evidence="2" key="1">
    <citation type="submission" date="2016-07" db="EMBL/GenBank/DDBJ databases">
        <title>Nontailed viruses are major unrecognized killers of bacteria in the ocean.</title>
        <authorList>
            <person name="Kauffman K."/>
            <person name="Hussain F."/>
            <person name="Yang J."/>
            <person name="Arevalo P."/>
            <person name="Brown J."/>
            <person name="Cutler M."/>
            <person name="Kelly L."/>
            <person name="Polz M.F."/>
        </authorList>
    </citation>
    <scope>NUCLEOTIDE SEQUENCE [LARGE SCALE GENOMIC DNA]</scope>
    <source>
        <strain evidence="2">10N.261.48.B5</strain>
    </source>
</reference>
<protein>
    <submittedName>
        <fullName evidence="1">Uncharacterized protein</fullName>
    </submittedName>
</protein>
<sequence length="88" mass="10133">MNQTKLKNALDDLGAQYNVSSSEMLKVMQSEFEQWMPIEGCPKYAKHEETGVIRNRSTHRVLKPNNSGYIKVRNVRGEVVAMKQQDCF</sequence>
<dbReference type="AlphaFoldDB" id="A0A2N7JHG0"/>
<organism evidence="1 2">
    <name type="scientific">Vibrio splendidus</name>
    <dbReference type="NCBI Taxonomy" id="29497"/>
    <lineage>
        <taxon>Bacteria</taxon>
        <taxon>Pseudomonadati</taxon>
        <taxon>Pseudomonadota</taxon>
        <taxon>Gammaproteobacteria</taxon>
        <taxon>Vibrionales</taxon>
        <taxon>Vibrionaceae</taxon>
        <taxon>Vibrio</taxon>
    </lineage>
</organism>
<dbReference type="EMBL" id="MCZF01000326">
    <property type="protein sequence ID" value="PMM38750.1"/>
    <property type="molecule type" value="Genomic_DNA"/>
</dbReference>
<dbReference type="Proteomes" id="UP000235533">
    <property type="component" value="Unassembled WGS sequence"/>
</dbReference>
<name>A0A2N7JHG0_VIBSP</name>
<comment type="caution">
    <text evidence="1">The sequence shown here is derived from an EMBL/GenBank/DDBJ whole genome shotgun (WGS) entry which is preliminary data.</text>
</comment>
<dbReference type="RefSeq" id="WP_102554506.1">
    <property type="nucleotide sequence ID" value="NZ_MCZF01000326.1"/>
</dbReference>
<proteinExistence type="predicted"/>
<accession>A0A2N7JHG0</accession>